<protein>
    <submittedName>
        <fullName evidence="2">Uncharacterized protein</fullName>
    </submittedName>
</protein>
<evidence type="ECO:0000313" key="2">
    <source>
        <dbReference type="EMBL" id="MPM21145.1"/>
    </source>
</evidence>
<name>A0A644XY62_9ZZZZ</name>
<proteinExistence type="predicted"/>
<feature type="compositionally biased region" description="Basic and acidic residues" evidence="1">
    <location>
        <begin position="22"/>
        <end position="35"/>
    </location>
</feature>
<feature type="region of interest" description="Disordered" evidence="1">
    <location>
        <begin position="1"/>
        <end position="35"/>
    </location>
</feature>
<reference evidence="2" key="1">
    <citation type="submission" date="2019-08" db="EMBL/GenBank/DDBJ databases">
        <authorList>
            <person name="Kucharzyk K."/>
            <person name="Murdoch R.W."/>
            <person name="Higgins S."/>
            <person name="Loffler F."/>
        </authorList>
    </citation>
    <scope>NUCLEOTIDE SEQUENCE</scope>
</reference>
<accession>A0A644XY62</accession>
<comment type="caution">
    <text evidence="2">The sequence shown here is derived from an EMBL/GenBank/DDBJ whole genome shotgun (WGS) entry which is preliminary data.</text>
</comment>
<organism evidence="2">
    <name type="scientific">bioreactor metagenome</name>
    <dbReference type="NCBI Taxonomy" id="1076179"/>
    <lineage>
        <taxon>unclassified sequences</taxon>
        <taxon>metagenomes</taxon>
        <taxon>ecological metagenomes</taxon>
    </lineage>
</organism>
<dbReference type="AlphaFoldDB" id="A0A644XY62"/>
<gene>
    <name evidence="2" type="ORF">SDC9_67588</name>
</gene>
<sequence length="125" mass="13553">MKGSGEAASAGDRRNFLAGGKNHGEKGKIVIKEKPGKESETFADGVAQAAVNGLIIVQFPDFQFALKGPYISEHDFLISVIVNLRVPFFFICWSTLRAIMMPRTKPATAIAAQIPSPKPRALPEK</sequence>
<evidence type="ECO:0000256" key="1">
    <source>
        <dbReference type="SAM" id="MobiDB-lite"/>
    </source>
</evidence>
<dbReference type="EMBL" id="VSSQ01003531">
    <property type="protein sequence ID" value="MPM21145.1"/>
    <property type="molecule type" value="Genomic_DNA"/>
</dbReference>